<organism evidence="1">
    <name type="scientific">Siphoviridae sp. ctnpt50</name>
    <dbReference type="NCBI Taxonomy" id="2827941"/>
    <lineage>
        <taxon>Viruses</taxon>
        <taxon>Duplodnaviria</taxon>
        <taxon>Heunggongvirae</taxon>
        <taxon>Uroviricota</taxon>
        <taxon>Caudoviricetes</taxon>
    </lineage>
</organism>
<reference evidence="1" key="1">
    <citation type="journal article" date="2021" name="Proc. Natl. Acad. Sci. U.S.A.">
        <title>A Catalog of Tens of Thousands of Viruses from Human Metagenomes Reveals Hidden Associations with Chronic Diseases.</title>
        <authorList>
            <person name="Tisza M.J."/>
            <person name="Buck C.B."/>
        </authorList>
    </citation>
    <scope>NUCLEOTIDE SEQUENCE</scope>
    <source>
        <strain evidence="1">Ctnpt50</strain>
    </source>
</reference>
<accession>A0A8S5SDQ3</accession>
<protein>
    <submittedName>
        <fullName evidence="1">Uncharacterized protein</fullName>
    </submittedName>
</protein>
<dbReference type="EMBL" id="BK032577">
    <property type="protein sequence ID" value="DAF49094.1"/>
    <property type="molecule type" value="Genomic_DNA"/>
</dbReference>
<evidence type="ECO:0000313" key="1">
    <source>
        <dbReference type="EMBL" id="DAF49094.1"/>
    </source>
</evidence>
<proteinExistence type="predicted"/>
<name>A0A8S5SDQ3_9CAUD</name>
<sequence>MKTLNELVKDYLAEDYTWDKKADGNYHFEIDVDYRDEIENSIAQEILESNSPRDTLIEKLWDWYQESEWDIIDDLVDDFKAKTDPKLLEDANIIEDGNLDDGMIRDEFMDIIYVDYPEDWALSQEFCFNIIVSNGDDNYDFWINEHIIDEDGKVDENAEKAGLVWLAKQQGYTLEEVVEALNSNPTIQQMKLFPFSINNEVYNGYGCEALTFCVKMTLGQAIALKERMKENPNGSIVLDKNVTCGLFNPWDGAGSILDITCEKDVEIPFDNIWKFYIDEKRSNRYDSIHNVYGTTDAFWKDYLKEIKA</sequence>